<organism evidence="10 11">
    <name type="scientific">Notechis scutatus</name>
    <name type="common">mainland tiger snake</name>
    <dbReference type="NCBI Taxonomy" id="8663"/>
    <lineage>
        <taxon>Eukaryota</taxon>
        <taxon>Metazoa</taxon>
        <taxon>Chordata</taxon>
        <taxon>Craniata</taxon>
        <taxon>Vertebrata</taxon>
        <taxon>Euteleostomi</taxon>
        <taxon>Lepidosauria</taxon>
        <taxon>Squamata</taxon>
        <taxon>Bifurcata</taxon>
        <taxon>Unidentata</taxon>
        <taxon>Episquamata</taxon>
        <taxon>Toxicofera</taxon>
        <taxon>Serpentes</taxon>
        <taxon>Colubroidea</taxon>
        <taxon>Elapidae</taxon>
        <taxon>Hydrophiinae</taxon>
        <taxon>Notechis</taxon>
    </lineage>
</organism>
<evidence type="ECO:0000313" key="10">
    <source>
        <dbReference type="Proteomes" id="UP000504612"/>
    </source>
</evidence>
<dbReference type="KEGG" id="nss:113415614"/>
<dbReference type="Proteomes" id="UP000504612">
    <property type="component" value="Unplaced"/>
</dbReference>
<dbReference type="GO" id="GO:0031298">
    <property type="term" value="C:replication fork protection complex"/>
    <property type="evidence" value="ECO:0007669"/>
    <property type="project" value="TreeGrafter"/>
</dbReference>
<proteinExistence type="inferred from homology"/>
<comment type="function">
    <text evidence="7">Plays an important role in the control of DNA replication and the maintenance of replication fork stability.</text>
</comment>
<feature type="domain" description="Chromosome segregation in meiosis protein 3" evidence="9">
    <location>
        <begin position="98"/>
        <end position="173"/>
    </location>
</feature>
<evidence type="ECO:0000256" key="8">
    <source>
        <dbReference type="SAM" id="MobiDB-lite"/>
    </source>
</evidence>
<dbReference type="GO" id="GO:0003677">
    <property type="term" value="F:DNA binding"/>
    <property type="evidence" value="ECO:0007669"/>
    <property type="project" value="TreeGrafter"/>
</dbReference>
<dbReference type="CTD" id="54962"/>
<dbReference type="GO" id="GO:0000076">
    <property type="term" value="P:DNA replication checkpoint signaling"/>
    <property type="evidence" value="ECO:0007669"/>
    <property type="project" value="UniProtKB-UniRule"/>
</dbReference>
<evidence type="ECO:0000256" key="7">
    <source>
        <dbReference type="RuleBase" id="RU366049"/>
    </source>
</evidence>
<evidence type="ECO:0000313" key="11">
    <source>
        <dbReference type="RefSeq" id="XP_026528904.1"/>
    </source>
</evidence>
<keyword evidence="4 7" id="KW-0227">DNA damage</keyword>
<dbReference type="AlphaFoldDB" id="A0A6J1UM80"/>
<evidence type="ECO:0000256" key="5">
    <source>
        <dbReference type="ARBA" id="ARBA00023242"/>
    </source>
</evidence>
<dbReference type="GeneID" id="113415614"/>
<keyword evidence="10" id="KW-1185">Reference proteome</keyword>
<feature type="compositionally biased region" description="Polar residues" evidence="8">
    <location>
        <begin position="48"/>
        <end position="60"/>
    </location>
</feature>
<sequence length="298" mass="33827">MIDPVENNLSDLPDYEHTHDETFQPLLPPDSPGGVAEGALLNGDPEGNQLTQNKDSSVTTRRAVKRTIPKLDAQRSWMMECLIYDIFQVTGDPSNVCRLISERGLPALCNLFDNVNFKGKGHEEADLRTLIRHMEHWAHRLFPQLPFENVVERIESLGNKKPVQACLKRIRLDLPLLNEDFRSHEGEEDENNRHSPATEEPIFLPETQNSPKESGSPSLSPALTEEQQQRIERNRRRALERRQAKNQLSQSPNDDLPTSEEYGPITAQEKDEVCVDKVVGVPFQPTEDMQSSTDQVSF</sequence>
<comment type="subcellular location">
    <subcellularLocation>
        <location evidence="1 7">Nucleus</location>
    </subcellularLocation>
</comment>
<keyword evidence="5 7" id="KW-0539">Nucleus</keyword>
<gene>
    <name evidence="11" type="primary">TIPIN</name>
</gene>
<dbReference type="GO" id="GO:0031297">
    <property type="term" value="P:replication fork processing"/>
    <property type="evidence" value="ECO:0007669"/>
    <property type="project" value="UniProtKB-UniRule"/>
</dbReference>
<feature type="compositionally biased region" description="Polar residues" evidence="8">
    <location>
        <begin position="206"/>
        <end position="221"/>
    </location>
</feature>
<dbReference type="InterPro" id="IPR012923">
    <property type="entry name" value="Csm3"/>
</dbReference>
<comment type="similarity">
    <text evidence="2 7">Belongs to the CSM3 family.</text>
</comment>
<dbReference type="InterPro" id="IPR040038">
    <property type="entry name" value="TIPIN/Csm3/Swi3"/>
</dbReference>
<evidence type="ECO:0000256" key="2">
    <source>
        <dbReference type="ARBA" id="ARBA00006075"/>
    </source>
</evidence>
<keyword evidence="6 7" id="KW-0131">Cell cycle</keyword>
<evidence type="ECO:0000259" key="9">
    <source>
        <dbReference type="Pfam" id="PF07962"/>
    </source>
</evidence>
<evidence type="ECO:0000256" key="3">
    <source>
        <dbReference type="ARBA" id="ARBA00018750"/>
    </source>
</evidence>
<reference evidence="11" key="1">
    <citation type="submission" date="2025-08" db="UniProtKB">
        <authorList>
            <consortium name="RefSeq"/>
        </authorList>
    </citation>
    <scope>IDENTIFICATION</scope>
</reference>
<dbReference type="Pfam" id="PF07962">
    <property type="entry name" value="Swi3"/>
    <property type="match status" value="1"/>
</dbReference>
<dbReference type="GO" id="GO:0043111">
    <property type="term" value="P:replication fork arrest"/>
    <property type="evidence" value="ECO:0007669"/>
    <property type="project" value="TreeGrafter"/>
</dbReference>
<feature type="compositionally biased region" description="Basic and acidic residues" evidence="8">
    <location>
        <begin position="183"/>
        <end position="197"/>
    </location>
</feature>
<dbReference type="RefSeq" id="XP_026528904.1">
    <property type="nucleotide sequence ID" value="XM_026673119.1"/>
</dbReference>
<feature type="region of interest" description="Disordered" evidence="8">
    <location>
        <begin position="1"/>
        <end position="61"/>
    </location>
</feature>
<evidence type="ECO:0000256" key="1">
    <source>
        <dbReference type="ARBA" id="ARBA00004123"/>
    </source>
</evidence>
<protein>
    <recommendedName>
        <fullName evidence="3 7">TIMELESS-interacting protein</fullName>
    </recommendedName>
</protein>
<name>A0A6J1UM80_9SAUR</name>
<accession>A0A6J1UM80</accession>
<evidence type="ECO:0000256" key="6">
    <source>
        <dbReference type="ARBA" id="ARBA00023306"/>
    </source>
</evidence>
<feature type="region of interest" description="Disordered" evidence="8">
    <location>
        <begin position="183"/>
        <end position="273"/>
    </location>
</feature>
<evidence type="ECO:0000256" key="4">
    <source>
        <dbReference type="ARBA" id="ARBA00022763"/>
    </source>
</evidence>
<dbReference type="PANTHER" id="PTHR13220:SF11">
    <property type="entry name" value="TIMELESS-INTERACTING PROTEIN"/>
    <property type="match status" value="1"/>
</dbReference>
<dbReference type="PANTHER" id="PTHR13220">
    <property type="entry name" value="TIMELESS INTERACTING-RELATED"/>
    <property type="match status" value="1"/>
</dbReference>
<dbReference type="GO" id="GO:0006974">
    <property type="term" value="P:DNA damage response"/>
    <property type="evidence" value="ECO:0007669"/>
    <property type="project" value="UniProtKB-KW"/>
</dbReference>